<comment type="caution">
    <text evidence="1">The sequence shown here is derived from an EMBL/GenBank/DDBJ whole genome shotgun (WGS) entry which is preliminary data.</text>
</comment>
<evidence type="ECO:0000313" key="2">
    <source>
        <dbReference type="Proteomes" id="UP001168098"/>
    </source>
</evidence>
<dbReference type="AlphaFoldDB" id="A0AA38ZLN1"/>
<organism evidence="1 2">
    <name type="scientific">Vitis rotundifolia</name>
    <name type="common">Muscadine grape</name>
    <dbReference type="NCBI Taxonomy" id="103349"/>
    <lineage>
        <taxon>Eukaryota</taxon>
        <taxon>Viridiplantae</taxon>
        <taxon>Streptophyta</taxon>
        <taxon>Embryophyta</taxon>
        <taxon>Tracheophyta</taxon>
        <taxon>Spermatophyta</taxon>
        <taxon>Magnoliopsida</taxon>
        <taxon>eudicotyledons</taxon>
        <taxon>Gunneridae</taxon>
        <taxon>Pentapetalae</taxon>
        <taxon>rosids</taxon>
        <taxon>Vitales</taxon>
        <taxon>Vitaceae</taxon>
        <taxon>Viteae</taxon>
        <taxon>Vitis</taxon>
    </lineage>
</organism>
<sequence>MATFVEHRVEEAMAARFSRLVEADLSQSVSQSFYPSVIDSDLKVIVDGFGCLRVLGLQHCRGWARVGHWALG</sequence>
<evidence type="ECO:0000313" key="1">
    <source>
        <dbReference type="EMBL" id="KAJ9691381.1"/>
    </source>
</evidence>
<accession>A0AA38ZLN1</accession>
<protein>
    <submittedName>
        <fullName evidence="1">Uncharacterized protein</fullName>
    </submittedName>
</protein>
<reference evidence="1 2" key="1">
    <citation type="journal article" date="2023" name="BMC Biotechnol.">
        <title>Vitis rotundifolia cv Carlos genome sequencing.</title>
        <authorList>
            <person name="Huff M."/>
            <person name="Hulse-Kemp A."/>
            <person name="Scheffler B."/>
            <person name="Youngblood R."/>
            <person name="Simpson S."/>
            <person name="Babiker E."/>
            <person name="Staton M."/>
        </authorList>
    </citation>
    <scope>NUCLEOTIDE SEQUENCE [LARGE SCALE GENOMIC DNA]</scope>
    <source>
        <tissue evidence="1">Leaf</tissue>
    </source>
</reference>
<keyword evidence="2" id="KW-1185">Reference proteome</keyword>
<proteinExistence type="predicted"/>
<gene>
    <name evidence="1" type="ORF">PVL29_013535</name>
</gene>
<name>A0AA38ZLN1_VITRO</name>
<dbReference type="Proteomes" id="UP001168098">
    <property type="component" value="Unassembled WGS sequence"/>
</dbReference>
<dbReference type="EMBL" id="JARBHA010000010">
    <property type="protein sequence ID" value="KAJ9691381.1"/>
    <property type="molecule type" value="Genomic_DNA"/>
</dbReference>